<keyword evidence="5" id="KW-1185">Reference proteome</keyword>
<protein>
    <recommendedName>
        <fullName evidence="3">ELM2 domain-containing protein</fullName>
    </recommendedName>
</protein>
<sequence length="434" mass="49087">MGAKRPLEEEIFPELSFKQPKQFDYYKMLTSNKEDFPSQGTVSAIGSPGQEKNNFCVLQADWGLENGDTDGASAADKDLEASAPLSLVTSSGSEEDAGNENSSYWSLFPGYFDFRVPRGSLHQFEDPYTCLFNSSPRKEVPIGPGHQAEIPQWDGKKSSDSSSVEQKLMGTCVIPTTSHLNDSTIDVVRVGCGRTECSCHDVGSMRCVQQHIKEAREKLWETLGEDRFKELGFYDMGEEVASKWTAYDEQVFHEVIFTNPVRHGKNFWEHLKTVFPTRTNMELVSYYFNVFMLRRRAVQNRSYSLEIDSDDDEEHKGAHGEVCQNRSSSLDIDTDGEEYSDDDYKDGPRFGSYVVSGSYFATGEDEDSVIKTFADEDLDAGWLDGESWPKPENVHQDQGKDGNHGTFDDVHMKERETMKMHDKSSFDSYTTVQK</sequence>
<proteinExistence type="predicted"/>
<evidence type="ECO:0000256" key="2">
    <source>
        <dbReference type="SAM" id="MobiDB-lite"/>
    </source>
</evidence>
<gene>
    <name evidence="4" type="ORF">ACJIZ3_019432</name>
</gene>
<dbReference type="CDD" id="cd00167">
    <property type="entry name" value="SANT"/>
    <property type="match status" value="1"/>
</dbReference>
<evidence type="ECO:0000313" key="5">
    <source>
        <dbReference type="Proteomes" id="UP001634393"/>
    </source>
</evidence>
<feature type="compositionally biased region" description="Acidic residues" evidence="2">
    <location>
        <begin position="332"/>
        <end position="343"/>
    </location>
</feature>
<organism evidence="4 5">
    <name type="scientific">Penstemon smallii</name>
    <dbReference type="NCBI Taxonomy" id="265156"/>
    <lineage>
        <taxon>Eukaryota</taxon>
        <taxon>Viridiplantae</taxon>
        <taxon>Streptophyta</taxon>
        <taxon>Embryophyta</taxon>
        <taxon>Tracheophyta</taxon>
        <taxon>Spermatophyta</taxon>
        <taxon>Magnoliopsida</taxon>
        <taxon>eudicotyledons</taxon>
        <taxon>Gunneridae</taxon>
        <taxon>Pentapetalae</taxon>
        <taxon>asterids</taxon>
        <taxon>lamiids</taxon>
        <taxon>Lamiales</taxon>
        <taxon>Plantaginaceae</taxon>
        <taxon>Cheloneae</taxon>
        <taxon>Penstemon</taxon>
    </lineage>
</organism>
<name>A0ABD3T166_9LAMI</name>
<dbReference type="PANTHER" id="PTHR46872:SF5">
    <property type="entry name" value="MYB-LIKE DOMAIN-CONTAINING PROTEIN"/>
    <property type="match status" value="1"/>
</dbReference>
<keyword evidence="1" id="KW-0539">Nucleus</keyword>
<evidence type="ECO:0000313" key="4">
    <source>
        <dbReference type="EMBL" id="KAL3830630.1"/>
    </source>
</evidence>
<evidence type="ECO:0000256" key="1">
    <source>
        <dbReference type="ARBA" id="ARBA00023242"/>
    </source>
</evidence>
<dbReference type="EMBL" id="JBJXBP010000005">
    <property type="protein sequence ID" value="KAL3830630.1"/>
    <property type="molecule type" value="Genomic_DNA"/>
</dbReference>
<feature type="region of interest" description="Disordered" evidence="2">
    <location>
        <begin position="382"/>
        <end position="434"/>
    </location>
</feature>
<accession>A0ABD3T166</accession>
<dbReference type="Proteomes" id="UP001634393">
    <property type="component" value="Unassembled WGS sequence"/>
</dbReference>
<comment type="caution">
    <text evidence="4">The sequence shown here is derived from an EMBL/GenBank/DDBJ whole genome shotgun (WGS) entry which is preliminary data.</text>
</comment>
<feature type="domain" description="ELM2" evidence="3">
    <location>
        <begin position="140"/>
        <end position="195"/>
    </location>
</feature>
<reference evidence="4 5" key="1">
    <citation type="submission" date="2024-12" db="EMBL/GenBank/DDBJ databases">
        <title>The unique morphological basis and parallel evolutionary history of personate flowers in Penstemon.</title>
        <authorList>
            <person name="Depatie T.H."/>
            <person name="Wessinger C.A."/>
        </authorList>
    </citation>
    <scope>NUCLEOTIDE SEQUENCE [LARGE SCALE GENOMIC DNA]</scope>
    <source>
        <strain evidence="4">WTNN_2</strain>
        <tissue evidence="4">Leaf</tissue>
    </source>
</reference>
<dbReference type="SMART" id="SM01189">
    <property type="entry name" value="ELM2"/>
    <property type="match status" value="1"/>
</dbReference>
<dbReference type="InterPro" id="IPR001005">
    <property type="entry name" value="SANT/Myb"/>
</dbReference>
<evidence type="ECO:0000259" key="3">
    <source>
        <dbReference type="SMART" id="SM01189"/>
    </source>
</evidence>
<dbReference type="AlphaFoldDB" id="A0ABD3T166"/>
<feature type="region of interest" description="Disordered" evidence="2">
    <location>
        <begin position="309"/>
        <end position="343"/>
    </location>
</feature>
<feature type="compositionally biased region" description="Basic and acidic residues" evidence="2">
    <location>
        <begin position="387"/>
        <end position="425"/>
    </location>
</feature>
<dbReference type="InterPro" id="IPR000949">
    <property type="entry name" value="ELM2_dom"/>
</dbReference>
<dbReference type="PANTHER" id="PTHR46872">
    <property type="entry name" value="DNA BINDING PROTEIN"/>
    <property type="match status" value="1"/>
</dbReference>